<proteinExistence type="predicted"/>
<comment type="caution">
    <text evidence="1">The sequence shown here is derived from an EMBL/GenBank/DDBJ whole genome shotgun (WGS) entry which is preliminary data.</text>
</comment>
<dbReference type="AlphaFoldDB" id="A0A2N3L856"/>
<dbReference type="Proteomes" id="UP000233332">
    <property type="component" value="Unassembled WGS sequence"/>
</dbReference>
<gene>
    <name evidence="1" type="ORF">COO92_08580</name>
</gene>
<evidence type="ECO:0000313" key="2">
    <source>
        <dbReference type="Proteomes" id="UP000233332"/>
    </source>
</evidence>
<name>A0A2N3L856_9PROT</name>
<dbReference type="EMBL" id="NXGX01000003">
    <property type="protein sequence ID" value="PKR58890.1"/>
    <property type="molecule type" value="Genomic_DNA"/>
</dbReference>
<organism evidence="1 2">
    <name type="scientific">Thalassospira lohafexi</name>
    <dbReference type="NCBI Taxonomy" id="744227"/>
    <lineage>
        <taxon>Bacteria</taxon>
        <taxon>Pseudomonadati</taxon>
        <taxon>Pseudomonadota</taxon>
        <taxon>Alphaproteobacteria</taxon>
        <taxon>Rhodospirillales</taxon>
        <taxon>Thalassospiraceae</taxon>
        <taxon>Thalassospira</taxon>
    </lineage>
</organism>
<evidence type="ECO:0000313" key="1">
    <source>
        <dbReference type="EMBL" id="PKR58890.1"/>
    </source>
</evidence>
<protein>
    <submittedName>
        <fullName evidence="1">Phosphoribosylpyrophosphate synthetase</fullName>
    </submittedName>
</protein>
<dbReference type="RefSeq" id="WP_022733686.1">
    <property type="nucleotide sequence ID" value="NZ_NXGX01000003.1"/>
</dbReference>
<dbReference type="GeneID" id="98670451"/>
<accession>A0A2N3L856</accession>
<sequence length="101" mass="11202">MTLADLQANAKEHGFEHHFMCEDDGARSDGTGHLYQPHELRLVHSNSTDNGTDPGDDATLYMIEANDGTKGVMIIPNSFHADPQEARLIDVLRKNRQENAS</sequence>
<reference evidence="1 2" key="1">
    <citation type="submission" date="2017-09" db="EMBL/GenBank/DDBJ databases">
        <title>Biodiversity and function of Thalassospira species in the particle-attached aromatic-hydrocarbon-degrading consortia from the surface seawater of the China South Sea.</title>
        <authorList>
            <person name="Dong C."/>
            <person name="Lai Q."/>
            <person name="Shao Z."/>
        </authorList>
    </citation>
    <scope>NUCLEOTIDE SEQUENCE [LARGE SCALE GENOMIC DNA]</scope>
    <source>
        <strain evidence="1 2">139Z-12</strain>
    </source>
</reference>
<keyword evidence="2" id="KW-1185">Reference proteome</keyword>